<keyword evidence="7" id="KW-0067">ATP-binding</keyword>
<evidence type="ECO:0000256" key="2">
    <source>
        <dbReference type="ARBA" id="ARBA00012438"/>
    </source>
</evidence>
<dbReference type="Pfam" id="PF07495">
    <property type="entry name" value="Y_Y_Y"/>
    <property type="match status" value="1"/>
</dbReference>
<keyword evidence="4" id="KW-0808">Transferase</keyword>
<keyword evidence="10" id="KW-0238">DNA-binding</keyword>
<comment type="caution">
    <text evidence="17">The sequence shown here is derived from an EMBL/GenBank/DDBJ whole genome shotgun (WGS) entry which is preliminary data.</text>
</comment>
<dbReference type="InterPro" id="IPR011123">
    <property type="entry name" value="Y_Y_Y"/>
</dbReference>
<evidence type="ECO:0000313" key="17">
    <source>
        <dbReference type="EMBL" id="MBD0831636.1"/>
    </source>
</evidence>
<dbReference type="PROSITE" id="PS01124">
    <property type="entry name" value="HTH_ARAC_FAMILY_2"/>
    <property type="match status" value="1"/>
</dbReference>
<dbReference type="PROSITE" id="PS50109">
    <property type="entry name" value="HIS_KIN"/>
    <property type="match status" value="1"/>
</dbReference>
<dbReference type="Proteomes" id="UP000600588">
    <property type="component" value="Unassembled WGS sequence"/>
</dbReference>
<dbReference type="SUPFAM" id="SSF63829">
    <property type="entry name" value="Calcium-dependent phosphotriesterase"/>
    <property type="match status" value="2"/>
</dbReference>
<dbReference type="Pfam" id="PF00512">
    <property type="entry name" value="HisKA"/>
    <property type="match status" value="1"/>
</dbReference>
<dbReference type="SUPFAM" id="SSF52172">
    <property type="entry name" value="CheY-like"/>
    <property type="match status" value="1"/>
</dbReference>
<accession>A0A8J6QA76</accession>
<reference evidence="17 18" key="1">
    <citation type="submission" date="2020-09" db="EMBL/GenBank/DDBJ databases">
        <title>TT11 complete genome.</title>
        <authorList>
            <person name="Wu Z."/>
        </authorList>
    </citation>
    <scope>NUCLEOTIDE SEQUENCE [LARGE SCALE GENOMIC DNA]</scope>
    <source>
        <strain evidence="17 18">TT11</strain>
    </source>
</reference>
<feature type="domain" description="HTH araC/xylS-type" evidence="14">
    <location>
        <begin position="1267"/>
        <end position="1366"/>
    </location>
</feature>
<keyword evidence="9" id="KW-0805">Transcription regulation</keyword>
<dbReference type="CDD" id="cd17574">
    <property type="entry name" value="REC_OmpR"/>
    <property type="match status" value="1"/>
</dbReference>
<dbReference type="InterPro" id="IPR036097">
    <property type="entry name" value="HisK_dim/P_sf"/>
</dbReference>
<evidence type="ECO:0000256" key="1">
    <source>
        <dbReference type="ARBA" id="ARBA00000085"/>
    </source>
</evidence>
<dbReference type="InterPro" id="IPR001789">
    <property type="entry name" value="Sig_transdc_resp-reg_receiver"/>
</dbReference>
<evidence type="ECO:0000259" key="15">
    <source>
        <dbReference type="PROSITE" id="PS50109"/>
    </source>
</evidence>
<dbReference type="InterPro" id="IPR018062">
    <property type="entry name" value="HTH_AraC-typ_CS"/>
</dbReference>
<feature type="domain" description="Histidine kinase" evidence="15">
    <location>
        <begin position="848"/>
        <end position="1068"/>
    </location>
</feature>
<dbReference type="Gene3D" id="2.130.10.10">
    <property type="entry name" value="YVTN repeat-like/Quinoprotein amine dehydrogenase"/>
    <property type="match status" value="2"/>
</dbReference>
<feature type="signal peptide" evidence="13">
    <location>
        <begin position="1"/>
        <end position="21"/>
    </location>
</feature>
<dbReference type="PRINTS" id="PR00344">
    <property type="entry name" value="BCTRLSENSOR"/>
</dbReference>
<dbReference type="Pfam" id="PF07494">
    <property type="entry name" value="Reg_prop"/>
    <property type="match status" value="9"/>
</dbReference>
<organism evidence="17 18">
    <name type="scientific">Aestuariibaculum sediminum</name>
    <dbReference type="NCBI Taxonomy" id="2770637"/>
    <lineage>
        <taxon>Bacteria</taxon>
        <taxon>Pseudomonadati</taxon>
        <taxon>Bacteroidota</taxon>
        <taxon>Flavobacteriia</taxon>
        <taxon>Flavobacteriales</taxon>
        <taxon>Flavobacteriaceae</taxon>
    </lineage>
</organism>
<dbReference type="Pfam" id="PF02518">
    <property type="entry name" value="HATPase_c"/>
    <property type="match status" value="1"/>
</dbReference>
<keyword evidence="5" id="KW-0547">Nucleotide-binding</keyword>
<evidence type="ECO:0000259" key="16">
    <source>
        <dbReference type="PROSITE" id="PS50110"/>
    </source>
</evidence>
<dbReference type="Gene3D" id="1.10.287.130">
    <property type="match status" value="1"/>
</dbReference>
<dbReference type="InterPro" id="IPR011006">
    <property type="entry name" value="CheY-like_superfamily"/>
</dbReference>
<dbReference type="Gene3D" id="3.30.565.10">
    <property type="entry name" value="Histidine kinase-like ATPase, C-terminal domain"/>
    <property type="match status" value="1"/>
</dbReference>
<dbReference type="InterPro" id="IPR018060">
    <property type="entry name" value="HTH_AraC"/>
</dbReference>
<comment type="catalytic activity">
    <reaction evidence="1">
        <text>ATP + protein L-histidine = ADP + protein N-phospho-L-histidine.</text>
        <dbReference type="EC" id="2.7.13.3"/>
    </reaction>
</comment>
<dbReference type="SUPFAM" id="SSF55874">
    <property type="entry name" value="ATPase domain of HSP90 chaperone/DNA topoisomerase II/histidine kinase"/>
    <property type="match status" value="1"/>
</dbReference>
<dbReference type="GO" id="GO:0005524">
    <property type="term" value="F:ATP binding"/>
    <property type="evidence" value="ECO:0007669"/>
    <property type="project" value="UniProtKB-KW"/>
</dbReference>
<evidence type="ECO:0000256" key="12">
    <source>
        <dbReference type="PROSITE-ProRule" id="PRU00169"/>
    </source>
</evidence>
<proteinExistence type="predicted"/>
<dbReference type="FunFam" id="3.30.565.10:FF:000037">
    <property type="entry name" value="Hybrid sensor histidine kinase/response regulator"/>
    <property type="match status" value="1"/>
</dbReference>
<dbReference type="InterPro" id="IPR015943">
    <property type="entry name" value="WD40/YVTN_repeat-like_dom_sf"/>
</dbReference>
<dbReference type="InterPro" id="IPR003594">
    <property type="entry name" value="HATPase_dom"/>
</dbReference>
<dbReference type="SUPFAM" id="SSF46689">
    <property type="entry name" value="Homeodomain-like"/>
    <property type="match status" value="1"/>
</dbReference>
<evidence type="ECO:0000259" key="14">
    <source>
        <dbReference type="PROSITE" id="PS01124"/>
    </source>
</evidence>
<sequence length="1367" mass="156932">MRIKLHSLFIIFFAFQSISLAQNDINGFKSLKFRQYSLNDGLSQNSVLAIEQDKVGFLWFGTRDGLNRYDGREFHTYRHSSQDSLSLSHSLIKCIYEDANQNLWIGTIDGLNKYNQNSNSFDRFYFETIDSYENNEIWSITQADESSLWVGTSGGLKKLDLITKEFISFKYDEKDNFFFRSPVRALLRIDNKLWIKTTEQIGVFDVLTGVVKYYNYPEHSPKELNKNNISTLYQDKNKNIWLGFKNGLAQLDKEDDTFRFFKNLDKFNQSNLTDVRSIQEDNKGNLWVGTYNGLYIINLAKSSVSHYVHDENNPNSLSQNSIYDIFKDEKGDIWLGTYAGGISYFDRSFDVFKHFASGANNTKLNYGVVSSIVQDSQGNLWVGTEGGGINFFDASEGIFRYYMNEPNTPNSLSANNVKTIIQDQEGGFWIGTHEGGLNYLESTKKPLKFKVYKTSPKDTNSISDNRVISLLEDTYGNIWIGTSGGGINVLNRESDSIYRIKDAQGWVGKIIYTIHETSDKNKLLIGGNIGLCEVDIQSKKLTKINYMGRNPEAHATRAVLGVYEDEQGNLLIGTEGDGLYHYNRKTKSSKKYGTQQGLPNDIIYGIIPDEQNNIWLSTNNGLSRINPETLEIKNFNSQDGLQSNEFNFGAYLKNKQGELFFGGANGFNVFNPKDIKQNIYLPPVSITSMQVNNKPFLNITNETKEVTLKYNQNIFNLDFIALSYSQPLKNKYAYKLDGFDENWNYIGNKTSATYTNIDAGIYNFKVKASNNDGLWNDEGDSLIIKVLPAPWFTWWAYLLYLLLAFAIFWQIRKYSLIRIKERNELKQERLEKERIEEVNKLKLQLFTNISHDFRTPLTLIIGPLERLLKIDDRNNFIRKQHEIMYRNASILMELINQLLDFRKNESGKLSLKASKDNIVPFLQDIKQAFNELAEVKHINFSFSSTEEEINVWFDKTQLKKVVFNLLSNAFKFTPEQGTISLKLSTVSKYRNDSEKQYLKIEVIDNGKGIPKKNVKFIFDRYYQLGERTGTGIGLALSKNLVELHKGVIKVKSKKGKGTTFKVLLPFGKEHLSKDQIKKQSQTDQSEELYNIEKSVYVEKELVPFKLDQEETTAIDESLATLLIVEDNYDVRSFIKSIFEKSYNIFEAPNGKEAISIAKRQEIDLIISDIMMPEMDGMELCETIKTNINTSHIPIILLTAKTSQEFQKAGFSTGADAYVTKPFDAEILKLRVENILASRKNLIDKFKKDVILQPKEITVTSADELFLKKAIDLVEENMTNTEFTIQDFIEGMGMSRSVLYRKLKALTDQSTSEFIRTIKLKRAAQLIEQTQMTISEIAFDLGFNDLKNFRSSFQKLFDKLPSEFRNQK</sequence>
<gene>
    <name evidence="17" type="ORF">ICJ83_05770</name>
</gene>
<dbReference type="SUPFAM" id="SSF50998">
    <property type="entry name" value="Quinoprotein alcohol dehydrogenase-like"/>
    <property type="match status" value="1"/>
</dbReference>
<dbReference type="SMART" id="SM00342">
    <property type="entry name" value="HTH_ARAC"/>
    <property type="match status" value="1"/>
</dbReference>
<evidence type="ECO:0000256" key="10">
    <source>
        <dbReference type="ARBA" id="ARBA00023125"/>
    </source>
</evidence>
<evidence type="ECO:0000256" key="8">
    <source>
        <dbReference type="ARBA" id="ARBA00023012"/>
    </source>
</evidence>
<keyword evidence="8" id="KW-0902">Two-component regulatory system</keyword>
<dbReference type="FunFam" id="3.40.50.2300:FF:000138">
    <property type="entry name" value="Two-component system sensor histidine kinase/response regulator"/>
    <property type="match status" value="1"/>
</dbReference>
<evidence type="ECO:0000256" key="6">
    <source>
        <dbReference type="ARBA" id="ARBA00022777"/>
    </source>
</evidence>
<dbReference type="SMART" id="SM00448">
    <property type="entry name" value="REC"/>
    <property type="match status" value="1"/>
</dbReference>
<dbReference type="FunFam" id="1.10.287.130:FF:000045">
    <property type="entry name" value="Two-component system sensor histidine kinase/response regulator"/>
    <property type="match status" value="1"/>
</dbReference>
<dbReference type="GO" id="GO:0043565">
    <property type="term" value="F:sequence-specific DNA binding"/>
    <property type="evidence" value="ECO:0007669"/>
    <property type="project" value="InterPro"/>
</dbReference>
<evidence type="ECO:0000256" key="7">
    <source>
        <dbReference type="ARBA" id="ARBA00022840"/>
    </source>
</evidence>
<feature type="modified residue" description="4-aspartylphosphate" evidence="12">
    <location>
        <position position="1168"/>
    </location>
</feature>
<keyword evidence="6" id="KW-0418">Kinase</keyword>
<dbReference type="SMART" id="SM00388">
    <property type="entry name" value="HisKA"/>
    <property type="match status" value="1"/>
</dbReference>
<dbReference type="InterPro" id="IPR011047">
    <property type="entry name" value="Quinoprotein_ADH-like_sf"/>
</dbReference>
<evidence type="ECO:0000313" key="18">
    <source>
        <dbReference type="Proteomes" id="UP000600588"/>
    </source>
</evidence>
<evidence type="ECO:0000256" key="4">
    <source>
        <dbReference type="ARBA" id="ARBA00022679"/>
    </source>
</evidence>
<dbReference type="EMBL" id="JACVXB010000002">
    <property type="protein sequence ID" value="MBD0831636.1"/>
    <property type="molecule type" value="Genomic_DNA"/>
</dbReference>
<keyword evidence="3 12" id="KW-0597">Phosphoprotein</keyword>
<dbReference type="PANTHER" id="PTHR43547:SF2">
    <property type="entry name" value="HYBRID SIGNAL TRANSDUCTION HISTIDINE KINASE C"/>
    <property type="match status" value="1"/>
</dbReference>
<dbReference type="SMART" id="SM00387">
    <property type="entry name" value="HATPase_c"/>
    <property type="match status" value="1"/>
</dbReference>
<feature type="domain" description="Response regulatory" evidence="16">
    <location>
        <begin position="1120"/>
        <end position="1235"/>
    </location>
</feature>
<dbReference type="PANTHER" id="PTHR43547">
    <property type="entry name" value="TWO-COMPONENT HISTIDINE KINASE"/>
    <property type="match status" value="1"/>
</dbReference>
<keyword evidence="18" id="KW-1185">Reference proteome</keyword>
<dbReference type="InterPro" id="IPR005467">
    <property type="entry name" value="His_kinase_dom"/>
</dbReference>
<dbReference type="InterPro" id="IPR009057">
    <property type="entry name" value="Homeodomain-like_sf"/>
</dbReference>
<dbReference type="GO" id="GO:0000155">
    <property type="term" value="F:phosphorelay sensor kinase activity"/>
    <property type="evidence" value="ECO:0007669"/>
    <property type="project" value="InterPro"/>
</dbReference>
<dbReference type="InterPro" id="IPR004358">
    <property type="entry name" value="Sig_transdc_His_kin-like_C"/>
</dbReference>
<dbReference type="EC" id="2.7.13.3" evidence="2"/>
<dbReference type="Gene3D" id="2.60.40.10">
    <property type="entry name" value="Immunoglobulins"/>
    <property type="match status" value="1"/>
</dbReference>
<dbReference type="GO" id="GO:0003700">
    <property type="term" value="F:DNA-binding transcription factor activity"/>
    <property type="evidence" value="ECO:0007669"/>
    <property type="project" value="InterPro"/>
</dbReference>
<dbReference type="SUPFAM" id="SSF47384">
    <property type="entry name" value="Homodimeric domain of signal transducing histidine kinase"/>
    <property type="match status" value="1"/>
</dbReference>
<dbReference type="Gene3D" id="1.10.10.60">
    <property type="entry name" value="Homeodomain-like"/>
    <property type="match status" value="1"/>
</dbReference>
<evidence type="ECO:0000256" key="9">
    <source>
        <dbReference type="ARBA" id="ARBA00023015"/>
    </source>
</evidence>
<keyword evidence="13" id="KW-0732">Signal</keyword>
<evidence type="ECO:0000256" key="13">
    <source>
        <dbReference type="SAM" id="SignalP"/>
    </source>
</evidence>
<dbReference type="PROSITE" id="PS00041">
    <property type="entry name" value="HTH_ARAC_FAMILY_1"/>
    <property type="match status" value="1"/>
</dbReference>
<dbReference type="InterPro" id="IPR011110">
    <property type="entry name" value="Reg_prop"/>
</dbReference>
<evidence type="ECO:0000256" key="11">
    <source>
        <dbReference type="ARBA" id="ARBA00023163"/>
    </source>
</evidence>
<protein>
    <recommendedName>
        <fullName evidence="2">histidine kinase</fullName>
        <ecNumber evidence="2">2.7.13.3</ecNumber>
    </recommendedName>
</protein>
<evidence type="ECO:0000256" key="5">
    <source>
        <dbReference type="ARBA" id="ARBA00022741"/>
    </source>
</evidence>
<dbReference type="CDD" id="cd00082">
    <property type="entry name" value="HisKA"/>
    <property type="match status" value="1"/>
</dbReference>
<dbReference type="Pfam" id="PF12833">
    <property type="entry name" value="HTH_18"/>
    <property type="match status" value="1"/>
</dbReference>
<feature type="chain" id="PRO_5035319747" description="histidine kinase" evidence="13">
    <location>
        <begin position="22"/>
        <end position="1367"/>
    </location>
</feature>
<dbReference type="InterPro" id="IPR036890">
    <property type="entry name" value="HATPase_C_sf"/>
</dbReference>
<keyword evidence="11" id="KW-0804">Transcription</keyword>
<dbReference type="Pfam" id="PF00072">
    <property type="entry name" value="Response_reg"/>
    <property type="match status" value="1"/>
</dbReference>
<dbReference type="PROSITE" id="PS50110">
    <property type="entry name" value="RESPONSE_REGULATORY"/>
    <property type="match status" value="1"/>
</dbReference>
<dbReference type="InterPro" id="IPR013783">
    <property type="entry name" value="Ig-like_fold"/>
</dbReference>
<dbReference type="RefSeq" id="WP_188229428.1">
    <property type="nucleotide sequence ID" value="NZ_JACVXB010000002.1"/>
</dbReference>
<dbReference type="InterPro" id="IPR003661">
    <property type="entry name" value="HisK_dim/P_dom"/>
</dbReference>
<name>A0A8J6QA76_9FLAO</name>
<dbReference type="Gene3D" id="3.40.50.2300">
    <property type="match status" value="1"/>
</dbReference>
<evidence type="ECO:0000256" key="3">
    <source>
        <dbReference type="ARBA" id="ARBA00022553"/>
    </source>
</evidence>